<sequence length="818" mass="85423">MADKQLARSTDVDLNAFPDEDPLSELARIVGYDNRPALQQLQELERHREAVRYDPIVDLEEELMREFEAFDTPAAPEPQSSFSPEPVSRPHPIVEPVAAAPVQPAPRPVEPTFDLHPEPVFQAQPDPSMDLGDELEMSLGSAPEPVPFVEQIPVEPVRPEPVRPEPVAAVAPAQQPARPRADPLLDTVEHFAVPSAPARPAVSADAARKNNYPFTPNFSRATPVALNGGAPRTFATPLPPAPVAPVAPAPVAHMPVAAAPVVAAPVLPAAAPQAFVAPAPVAAPIAQPAPVAASEAEPDFDLDDFEIDLSDIELELDMATEEVAAIEEPVEPFTEVELPFDPSLIAEADYGVAATGEIDVPQLPVVEEQAHPLDAGDYDLDIDAEMAQIFSAGRQASERGNGGLQAAMAAGIASAATPARASHEEFADFERAMEEDFRRSISQRQEVIGQGDRYAEPTYGNANETRPRGKLLLLASAAAIVLIAGGVGAYTLMGSVGSSFTSGEPQIILADKTPTKMVPVEKGGKTVPNQDKAVYDRVAGAQEDAPQQGTLVSSTEEPIDVVQRTLTPESLPLEGMNGLDGMSPSDDEGADRLMPDDGDAQASAANEDAAPAVAPRKVRTMIVRPDGTLVAREDLAPEDAAVVVAAEPAIKTVKTSALKPNTPALATAAQDDVGALAAAASAAVPAAEIAKAQPLPEAKPVETAKATRKPVDTFATPSPAASAVPAEASPVQTASIAPGSYVVQVASLPSEAEAQKSYKSLTGKYGSVIAGRGVDIKKADIAGKGTYYRVRIPAGSRDEANALCSRLKSAGGSCLVTR</sequence>
<evidence type="ECO:0000313" key="5">
    <source>
        <dbReference type="Proteomes" id="UP001139089"/>
    </source>
</evidence>
<dbReference type="Pfam" id="PF05036">
    <property type="entry name" value="SPOR"/>
    <property type="match status" value="1"/>
</dbReference>
<reference evidence="4" key="1">
    <citation type="submission" date="2021-12" db="EMBL/GenBank/DDBJ databases">
        <authorList>
            <person name="Li Y."/>
        </authorList>
    </citation>
    <scope>NUCLEOTIDE SEQUENCE</scope>
    <source>
        <strain evidence="4">DKSPLA3</strain>
    </source>
</reference>
<evidence type="ECO:0000259" key="3">
    <source>
        <dbReference type="PROSITE" id="PS51724"/>
    </source>
</evidence>
<organism evidence="4 5">
    <name type="scientific">Rhizobium quercicola</name>
    <dbReference type="NCBI Taxonomy" id="2901226"/>
    <lineage>
        <taxon>Bacteria</taxon>
        <taxon>Pseudomonadati</taxon>
        <taxon>Pseudomonadota</taxon>
        <taxon>Alphaproteobacteria</taxon>
        <taxon>Hyphomicrobiales</taxon>
        <taxon>Rhizobiaceae</taxon>
        <taxon>Rhizobium/Agrobacterium group</taxon>
        <taxon>Rhizobium</taxon>
    </lineage>
</organism>
<dbReference type="SUPFAM" id="SSF110997">
    <property type="entry name" value="Sporulation related repeat"/>
    <property type="match status" value="1"/>
</dbReference>
<dbReference type="AlphaFoldDB" id="A0A9X1NW57"/>
<dbReference type="Gene3D" id="3.30.70.1070">
    <property type="entry name" value="Sporulation related repeat"/>
    <property type="match status" value="1"/>
</dbReference>
<evidence type="ECO:0000256" key="2">
    <source>
        <dbReference type="SAM" id="Phobius"/>
    </source>
</evidence>
<dbReference type="RefSeq" id="WP_231815618.1">
    <property type="nucleotide sequence ID" value="NZ_JAJOZR010000009.1"/>
</dbReference>
<keyword evidence="2" id="KW-0472">Membrane</keyword>
<gene>
    <name evidence="4" type="ORF">LRX75_15300</name>
</gene>
<dbReference type="PROSITE" id="PS51724">
    <property type="entry name" value="SPOR"/>
    <property type="match status" value="1"/>
</dbReference>
<dbReference type="GO" id="GO:0042834">
    <property type="term" value="F:peptidoglycan binding"/>
    <property type="evidence" value="ECO:0007669"/>
    <property type="project" value="InterPro"/>
</dbReference>
<feature type="compositionally biased region" description="Low complexity" evidence="1">
    <location>
        <begin position="600"/>
        <end position="612"/>
    </location>
</feature>
<name>A0A9X1NW57_9HYPH</name>
<feature type="transmembrane region" description="Helical" evidence="2">
    <location>
        <begin position="471"/>
        <end position="493"/>
    </location>
</feature>
<evidence type="ECO:0000256" key="1">
    <source>
        <dbReference type="SAM" id="MobiDB-lite"/>
    </source>
</evidence>
<keyword evidence="5" id="KW-1185">Reference proteome</keyword>
<feature type="compositionally biased region" description="Low complexity" evidence="1">
    <location>
        <begin position="90"/>
        <end position="102"/>
    </location>
</feature>
<dbReference type="InterPro" id="IPR036680">
    <property type="entry name" value="SPOR-like_sf"/>
</dbReference>
<accession>A0A9X1NW57</accession>
<dbReference type="Proteomes" id="UP001139089">
    <property type="component" value="Unassembled WGS sequence"/>
</dbReference>
<dbReference type="EMBL" id="JAJOZR010000009">
    <property type="protein sequence ID" value="MCD7110406.1"/>
    <property type="molecule type" value="Genomic_DNA"/>
</dbReference>
<evidence type="ECO:0000313" key="4">
    <source>
        <dbReference type="EMBL" id="MCD7110406.1"/>
    </source>
</evidence>
<protein>
    <submittedName>
        <fullName evidence="4">SPOR domain-containing protein</fullName>
    </submittedName>
</protein>
<keyword evidence="2" id="KW-1133">Transmembrane helix</keyword>
<dbReference type="InterPro" id="IPR007730">
    <property type="entry name" value="SPOR-like_dom"/>
</dbReference>
<comment type="caution">
    <text evidence="4">The sequence shown here is derived from an EMBL/GenBank/DDBJ whole genome shotgun (WGS) entry which is preliminary data.</text>
</comment>
<feature type="region of interest" description="Disordered" evidence="1">
    <location>
        <begin position="67"/>
        <end position="141"/>
    </location>
</feature>
<feature type="region of interest" description="Disordered" evidence="1">
    <location>
        <begin position="571"/>
        <end position="612"/>
    </location>
</feature>
<feature type="domain" description="SPOR" evidence="3">
    <location>
        <begin position="735"/>
        <end position="818"/>
    </location>
</feature>
<keyword evidence="2" id="KW-0812">Transmembrane</keyword>
<proteinExistence type="predicted"/>